<dbReference type="EMBL" id="JAACJL010000060">
    <property type="protein sequence ID" value="KAF4609740.1"/>
    <property type="molecule type" value="Genomic_DNA"/>
</dbReference>
<dbReference type="Proteomes" id="UP000521872">
    <property type="component" value="Unassembled WGS sequence"/>
</dbReference>
<feature type="compositionally biased region" description="Low complexity" evidence="1">
    <location>
        <begin position="119"/>
        <end position="131"/>
    </location>
</feature>
<dbReference type="Pfam" id="PF13430">
    <property type="entry name" value="DUF4112"/>
    <property type="match status" value="1"/>
</dbReference>
<sequence>MVSPAKLASNAVSAADGFVPFVCDVIRGVFKANSRNVALAREFLRIRGENFLKTGGVVEGLGREGKEGPGADPGGRSDWVEQERRRAGQTWNRDEWPGNEAFHRRFEPEPLTATKGTHSSSGSTSFSIFGSRSKKGKNATAAGDGGRFVEDVGPMPGSLADASSRR</sequence>
<protein>
    <submittedName>
        <fullName evidence="2">Uncharacterized protein</fullName>
    </submittedName>
</protein>
<comment type="caution">
    <text evidence="2">The sequence shown here is derived from an EMBL/GenBank/DDBJ whole genome shotgun (WGS) entry which is preliminary data.</text>
</comment>
<feature type="compositionally biased region" description="Basic and acidic residues" evidence="1">
    <location>
        <begin position="78"/>
        <end position="108"/>
    </location>
</feature>
<accession>A0A8H4QER5</accession>
<name>A0A8H4QER5_9AGAR</name>
<dbReference type="AlphaFoldDB" id="A0A8H4QER5"/>
<feature type="region of interest" description="Disordered" evidence="1">
    <location>
        <begin position="59"/>
        <end position="166"/>
    </location>
</feature>
<reference evidence="2 3" key="1">
    <citation type="submission" date="2019-12" db="EMBL/GenBank/DDBJ databases">
        <authorList>
            <person name="Floudas D."/>
            <person name="Bentzer J."/>
            <person name="Ahren D."/>
            <person name="Johansson T."/>
            <person name="Persson P."/>
            <person name="Tunlid A."/>
        </authorList>
    </citation>
    <scope>NUCLEOTIDE SEQUENCE [LARGE SCALE GENOMIC DNA]</scope>
    <source>
        <strain evidence="2 3">CBS 102.39</strain>
    </source>
</reference>
<organism evidence="2 3">
    <name type="scientific">Agrocybe pediades</name>
    <dbReference type="NCBI Taxonomy" id="84607"/>
    <lineage>
        <taxon>Eukaryota</taxon>
        <taxon>Fungi</taxon>
        <taxon>Dikarya</taxon>
        <taxon>Basidiomycota</taxon>
        <taxon>Agaricomycotina</taxon>
        <taxon>Agaricomycetes</taxon>
        <taxon>Agaricomycetidae</taxon>
        <taxon>Agaricales</taxon>
        <taxon>Agaricineae</taxon>
        <taxon>Strophariaceae</taxon>
        <taxon>Agrocybe</taxon>
    </lineage>
</organism>
<keyword evidence="3" id="KW-1185">Reference proteome</keyword>
<evidence type="ECO:0000313" key="3">
    <source>
        <dbReference type="Proteomes" id="UP000521872"/>
    </source>
</evidence>
<dbReference type="InterPro" id="IPR025187">
    <property type="entry name" value="DUF4112"/>
</dbReference>
<evidence type="ECO:0000313" key="2">
    <source>
        <dbReference type="EMBL" id="KAF4609740.1"/>
    </source>
</evidence>
<proteinExistence type="predicted"/>
<evidence type="ECO:0000256" key="1">
    <source>
        <dbReference type="SAM" id="MobiDB-lite"/>
    </source>
</evidence>
<gene>
    <name evidence="2" type="ORF">D9613_011978</name>
</gene>